<proteinExistence type="predicted"/>
<gene>
    <name evidence="3" type="ORF">F2P45_19130</name>
</gene>
<keyword evidence="2" id="KW-0732">Signal</keyword>
<sequence length="106" mass="11343">MLSKPNFPIRMLATLAAAHVLAGCAMPGCATTNPGSFPPGRDTPGAEAGAPRSGRGAMDMTAMCAMYRDMHSAAPGQGPAMMERHMKGMSPEMRLQQMEMMRQRCQ</sequence>
<dbReference type="PROSITE" id="PS51257">
    <property type="entry name" value="PROKAR_LIPOPROTEIN"/>
    <property type="match status" value="1"/>
</dbReference>
<comment type="caution">
    <text evidence="3">The sequence shown here is derived from an EMBL/GenBank/DDBJ whole genome shotgun (WGS) entry which is preliminary data.</text>
</comment>
<feature type="region of interest" description="Disordered" evidence="1">
    <location>
        <begin position="31"/>
        <end position="55"/>
    </location>
</feature>
<dbReference type="RefSeq" id="WP_166878618.1">
    <property type="nucleotide sequence ID" value="NZ_WHJH01000025.1"/>
</dbReference>
<dbReference type="Proteomes" id="UP000609726">
    <property type="component" value="Unassembled WGS sequence"/>
</dbReference>
<feature type="signal peptide" evidence="2">
    <location>
        <begin position="1"/>
        <end position="30"/>
    </location>
</feature>
<evidence type="ECO:0000256" key="1">
    <source>
        <dbReference type="SAM" id="MobiDB-lite"/>
    </source>
</evidence>
<name>A0ABX0NWL6_9BURK</name>
<evidence type="ECO:0000313" key="4">
    <source>
        <dbReference type="Proteomes" id="UP000609726"/>
    </source>
</evidence>
<accession>A0ABX0NWL6</accession>
<organism evidence="3 4">
    <name type="scientific">Massilia mucilaginosa</name>
    <dbReference type="NCBI Taxonomy" id="2609282"/>
    <lineage>
        <taxon>Bacteria</taxon>
        <taxon>Pseudomonadati</taxon>
        <taxon>Pseudomonadota</taxon>
        <taxon>Betaproteobacteria</taxon>
        <taxon>Burkholderiales</taxon>
        <taxon>Oxalobacteraceae</taxon>
        <taxon>Telluria group</taxon>
        <taxon>Massilia</taxon>
    </lineage>
</organism>
<dbReference type="EMBL" id="WHJH01000025">
    <property type="protein sequence ID" value="NHZ91115.1"/>
    <property type="molecule type" value="Genomic_DNA"/>
</dbReference>
<feature type="chain" id="PRO_5047386181" description="Lipoprotein" evidence="2">
    <location>
        <begin position="31"/>
        <end position="106"/>
    </location>
</feature>
<evidence type="ECO:0008006" key="5">
    <source>
        <dbReference type="Google" id="ProtNLM"/>
    </source>
</evidence>
<evidence type="ECO:0000256" key="2">
    <source>
        <dbReference type="SAM" id="SignalP"/>
    </source>
</evidence>
<evidence type="ECO:0000313" key="3">
    <source>
        <dbReference type="EMBL" id="NHZ91115.1"/>
    </source>
</evidence>
<reference evidence="3 4" key="1">
    <citation type="submission" date="2019-10" db="EMBL/GenBank/DDBJ databases">
        <title>Taxonomy of Antarctic Massilia spp.: description of Massilia rubra sp. nov., Massilia aquatica sp. nov., Massilia mucilaginosa sp. nov., Massilia frigida sp. nov. isolated from streams, lakes and regoliths.</title>
        <authorList>
            <person name="Holochova P."/>
            <person name="Sedlacek I."/>
            <person name="Kralova S."/>
            <person name="Maslanova I."/>
            <person name="Busse H.-J."/>
            <person name="Stankova E."/>
            <person name="Vrbovska V."/>
            <person name="Kovarovic V."/>
            <person name="Bartak M."/>
            <person name="Svec P."/>
            <person name="Pantucek R."/>
        </authorList>
    </citation>
    <scope>NUCLEOTIDE SEQUENCE [LARGE SCALE GENOMIC DNA]</scope>
    <source>
        <strain evidence="3 4">CCM 8733</strain>
    </source>
</reference>
<protein>
    <recommendedName>
        <fullName evidence="5">Lipoprotein</fullName>
    </recommendedName>
</protein>
<keyword evidence="4" id="KW-1185">Reference proteome</keyword>